<accession>A0A6A7W8Y7</accession>
<feature type="region of interest" description="Disordered" evidence="1">
    <location>
        <begin position="62"/>
        <end position="100"/>
    </location>
</feature>
<dbReference type="OrthoDB" id="1078822at2"/>
<keyword evidence="5" id="KW-1185">Reference proteome</keyword>
<dbReference type="Pfam" id="PF13248">
    <property type="entry name" value="Zn_ribbon_3"/>
    <property type="match status" value="1"/>
</dbReference>
<evidence type="ECO:0000259" key="3">
    <source>
        <dbReference type="Pfam" id="PF13248"/>
    </source>
</evidence>
<sequence length="390" mass="43551">MAIIKCPECGHPVSDKAPTCPTCGVEIAGKITTCTNCGTAYFSNLNMCPNCHCPNTRSVATPSVPTTQKGATTPPVPTIQPGTVIPPIPESPAANEDKKEKKKSNRTILICSFIFALIVCGTLFYFYHNANEQQEEEAYEYAMQSNDPDVLQSYLDTYKDADQAHIDSIMSHLNALKTIDNDWTNAVVSGSKEAIEAYLQKYPNSPHRQEAWNKIDSIDWQVAKKADTAEAYQIYLDQHTDGSHIEEAENAMKKALSRDLQPEESQMVSSLFRKFFQSINSRNEDGLTSTCEDVLSSLLGKTAATKNDVLTFMHKLYKEDVTNLNWRLNNDYQIKKREIGDEEYEYQVVFTAREDVSRTDGSTQEGTFKITATVSPDGKISSFNMAKIDL</sequence>
<dbReference type="Proteomes" id="UP000384372">
    <property type="component" value="Unassembled WGS sequence"/>
</dbReference>
<name>A0A6A7W8Y7_9BACT</name>
<gene>
    <name evidence="4" type="ORF">F7D20_03070</name>
</gene>
<evidence type="ECO:0000256" key="1">
    <source>
        <dbReference type="SAM" id="MobiDB-lite"/>
    </source>
</evidence>
<dbReference type="RefSeq" id="WP_158462794.1">
    <property type="nucleotide sequence ID" value="NZ_VZAD01000027.1"/>
</dbReference>
<evidence type="ECO:0000313" key="4">
    <source>
        <dbReference type="EMBL" id="MQP10963.1"/>
    </source>
</evidence>
<protein>
    <recommendedName>
        <fullName evidence="3">Putative zinc-ribbon domain-containing protein</fullName>
    </recommendedName>
</protein>
<keyword evidence="2" id="KW-1133">Transmembrane helix</keyword>
<feature type="transmembrane region" description="Helical" evidence="2">
    <location>
        <begin position="108"/>
        <end position="127"/>
    </location>
</feature>
<dbReference type="InterPro" id="IPR011990">
    <property type="entry name" value="TPR-like_helical_dom_sf"/>
</dbReference>
<keyword evidence="2" id="KW-0472">Membrane</keyword>
<evidence type="ECO:0000256" key="2">
    <source>
        <dbReference type="SAM" id="Phobius"/>
    </source>
</evidence>
<feature type="compositionally biased region" description="Pro residues" evidence="1">
    <location>
        <begin position="74"/>
        <end position="90"/>
    </location>
</feature>
<evidence type="ECO:0000313" key="5">
    <source>
        <dbReference type="Proteomes" id="UP000384372"/>
    </source>
</evidence>
<feature type="compositionally biased region" description="Polar residues" evidence="1">
    <location>
        <begin position="62"/>
        <end position="71"/>
    </location>
</feature>
<feature type="domain" description="Putative zinc-ribbon" evidence="3">
    <location>
        <begin position="4"/>
        <end position="26"/>
    </location>
</feature>
<comment type="caution">
    <text evidence="4">The sequence shown here is derived from an EMBL/GenBank/DDBJ whole genome shotgun (WGS) entry which is preliminary data.</text>
</comment>
<dbReference type="AlphaFoldDB" id="A0A6A7W8Y7"/>
<reference evidence="4 5" key="1">
    <citation type="submission" date="2019-09" db="EMBL/GenBank/DDBJ databases">
        <title>Distinct polysaccharide growth profiles of human intestinal Prevotella copri isolates.</title>
        <authorList>
            <person name="Fehlner-Peach H."/>
            <person name="Magnabosco C."/>
            <person name="Raghavan V."/>
            <person name="Scher J.U."/>
            <person name="Tett A."/>
            <person name="Cox L.M."/>
            <person name="Gottsegen C."/>
            <person name="Watters A."/>
            <person name="Wiltshire- Gordon J.D."/>
            <person name="Segata N."/>
            <person name="Bonneau R."/>
            <person name="Littman D.R."/>
        </authorList>
    </citation>
    <scope>NUCLEOTIDE SEQUENCE [LARGE SCALE GENOMIC DNA]</scope>
    <source>
        <strain evidence="5">iAQ1173</strain>
    </source>
</reference>
<dbReference type="Gene3D" id="1.25.40.10">
    <property type="entry name" value="Tetratricopeptide repeat domain"/>
    <property type="match status" value="1"/>
</dbReference>
<dbReference type="InterPro" id="IPR059113">
    <property type="entry name" value="Znf_ribbon"/>
</dbReference>
<organism evidence="4 5">
    <name type="scientific">Segatella copri</name>
    <dbReference type="NCBI Taxonomy" id="165179"/>
    <lineage>
        <taxon>Bacteria</taxon>
        <taxon>Pseudomonadati</taxon>
        <taxon>Bacteroidota</taxon>
        <taxon>Bacteroidia</taxon>
        <taxon>Bacteroidales</taxon>
        <taxon>Prevotellaceae</taxon>
        <taxon>Segatella</taxon>
    </lineage>
</organism>
<proteinExistence type="predicted"/>
<keyword evidence="2" id="KW-0812">Transmembrane</keyword>
<dbReference type="EMBL" id="VZAD01000027">
    <property type="protein sequence ID" value="MQP10963.1"/>
    <property type="molecule type" value="Genomic_DNA"/>
</dbReference>